<dbReference type="Proteomes" id="UP001285908">
    <property type="component" value="Unassembled WGS sequence"/>
</dbReference>
<reference evidence="2 3" key="1">
    <citation type="journal article" date="2023" name="Mol. Phylogenet. Evol.">
        <title>Genome-scale phylogeny and comparative genomics of the fungal order Sordariales.</title>
        <authorList>
            <person name="Hensen N."/>
            <person name="Bonometti L."/>
            <person name="Westerberg I."/>
            <person name="Brannstrom I.O."/>
            <person name="Guillou S."/>
            <person name="Cros-Aarteil S."/>
            <person name="Calhoun S."/>
            <person name="Haridas S."/>
            <person name="Kuo A."/>
            <person name="Mondo S."/>
            <person name="Pangilinan J."/>
            <person name="Riley R."/>
            <person name="LaButti K."/>
            <person name="Andreopoulos B."/>
            <person name="Lipzen A."/>
            <person name="Chen C."/>
            <person name="Yan M."/>
            <person name="Daum C."/>
            <person name="Ng V."/>
            <person name="Clum A."/>
            <person name="Steindorff A."/>
            <person name="Ohm R.A."/>
            <person name="Martin F."/>
            <person name="Silar P."/>
            <person name="Natvig D.O."/>
            <person name="Lalanne C."/>
            <person name="Gautier V."/>
            <person name="Ament-Velasquez S.L."/>
            <person name="Kruys A."/>
            <person name="Hutchinson M.I."/>
            <person name="Powell A.J."/>
            <person name="Barry K."/>
            <person name="Miller A.N."/>
            <person name="Grigoriev I.V."/>
            <person name="Debuchy R."/>
            <person name="Gladieux P."/>
            <person name="Hiltunen Thoren M."/>
            <person name="Johannesson H."/>
        </authorList>
    </citation>
    <scope>NUCLEOTIDE SEQUENCE [LARGE SCALE GENOMIC DNA]</scope>
    <source>
        <strain evidence="2 3">FGSC 10403</strain>
    </source>
</reference>
<evidence type="ECO:0000313" key="3">
    <source>
        <dbReference type="Proteomes" id="UP001285908"/>
    </source>
</evidence>
<feature type="signal peptide" evidence="1">
    <location>
        <begin position="1"/>
        <end position="21"/>
    </location>
</feature>
<gene>
    <name evidence="2" type="ORF">B0T23DRAFT_123529</name>
</gene>
<feature type="chain" id="PRO_5042587442" description="Secreted protein" evidence="1">
    <location>
        <begin position="22"/>
        <end position="86"/>
    </location>
</feature>
<proteinExistence type="predicted"/>
<name>A0AAJ0IAH9_9PEZI</name>
<organism evidence="2 3">
    <name type="scientific">Neurospora hispaniola</name>
    <dbReference type="NCBI Taxonomy" id="588809"/>
    <lineage>
        <taxon>Eukaryota</taxon>
        <taxon>Fungi</taxon>
        <taxon>Dikarya</taxon>
        <taxon>Ascomycota</taxon>
        <taxon>Pezizomycotina</taxon>
        <taxon>Sordariomycetes</taxon>
        <taxon>Sordariomycetidae</taxon>
        <taxon>Sordariales</taxon>
        <taxon>Sordariaceae</taxon>
        <taxon>Neurospora</taxon>
    </lineage>
</organism>
<accession>A0AAJ0IAH9</accession>
<dbReference type="RefSeq" id="XP_062694447.1">
    <property type="nucleotide sequence ID" value="XM_062832073.1"/>
</dbReference>
<evidence type="ECO:0008006" key="4">
    <source>
        <dbReference type="Google" id="ProtNLM"/>
    </source>
</evidence>
<keyword evidence="1" id="KW-0732">Signal</keyword>
<comment type="caution">
    <text evidence="2">The sequence shown here is derived from an EMBL/GenBank/DDBJ whole genome shotgun (WGS) entry which is preliminary data.</text>
</comment>
<dbReference type="GeneID" id="87869695"/>
<dbReference type="AlphaFoldDB" id="A0AAJ0IAH9"/>
<evidence type="ECO:0000313" key="2">
    <source>
        <dbReference type="EMBL" id="KAK3495018.1"/>
    </source>
</evidence>
<evidence type="ECO:0000256" key="1">
    <source>
        <dbReference type="SAM" id="SignalP"/>
    </source>
</evidence>
<protein>
    <recommendedName>
        <fullName evidence="4">Secreted protein</fullName>
    </recommendedName>
</protein>
<dbReference type="EMBL" id="JAULSX010000003">
    <property type="protein sequence ID" value="KAK3495018.1"/>
    <property type="molecule type" value="Genomic_DNA"/>
</dbReference>
<sequence length="86" mass="9707">MASRVMHLGPFFWVLEHLTRACLKRAMRAFADTQSATWNSCYGIDRMLKLWTLGYGGDDRRAGFQGEAMDCAVGWNFVMITSGPLN</sequence>
<keyword evidence="3" id="KW-1185">Reference proteome</keyword>